<evidence type="ECO:0000256" key="1">
    <source>
        <dbReference type="SAM" id="MobiDB-lite"/>
    </source>
</evidence>
<comment type="caution">
    <text evidence="2">The sequence shown here is derived from an EMBL/GenBank/DDBJ whole genome shotgun (WGS) entry which is preliminary data.</text>
</comment>
<proteinExistence type="predicted"/>
<reference evidence="2" key="2">
    <citation type="submission" date="2020-09" db="EMBL/GenBank/DDBJ databases">
        <authorList>
            <person name="Sun Q."/>
            <person name="Zhou Y."/>
        </authorList>
    </citation>
    <scope>NUCLEOTIDE SEQUENCE</scope>
    <source>
        <strain evidence="2">CGMCC 4.7201</strain>
    </source>
</reference>
<sequence length="273" mass="29024">MTTAADALSVPAQAPASDAPALVAPPVAEYAAAVTTALIAGWRAIRARHPDVPEAVISMATGGRESHAKLAHFAAHRWRGRNGGTAHHEVFVTAESLEDGAEEVFESLVHEAAHGLNETRSVNDCSASQYHNKHFKAAAAELGLAQKADVSAFFKKRYGFAGTRMTDETKAAYAEQIAALDAAIHATRVRPLALLRAGGGSRSSADDTGIDSETDDEDHQDGPAVVEKEDRNYAKAVCNCEPPTVIRVSPRTLSRRSILCGDCESTFAPVQRD</sequence>
<dbReference type="EMBL" id="BMMS01000037">
    <property type="protein sequence ID" value="GGO98276.1"/>
    <property type="molecule type" value="Genomic_DNA"/>
</dbReference>
<evidence type="ECO:0008006" key="4">
    <source>
        <dbReference type="Google" id="ProtNLM"/>
    </source>
</evidence>
<feature type="compositionally biased region" description="Acidic residues" evidence="1">
    <location>
        <begin position="208"/>
        <end position="219"/>
    </location>
</feature>
<dbReference type="RefSeq" id="WP_189135162.1">
    <property type="nucleotide sequence ID" value="NZ_BMMS01000037.1"/>
</dbReference>
<reference evidence="2" key="1">
    <citation type="journal article" date="2014" name="Int. J. Syst. Evol. Microbiol.">
        <title>Complete genome sequence of Corynebacterium casei LMG S-19264T (=DSM 44701T), isolated from a smear-ripened cheese.</title>
        <authorList>
            <consortium name="US DOE Joint Genome Institute (JGI-PGF)"/>
            <person name="Walter F."/>
            <person name="Albersmeier A."/>
            <person name="Kalinowski J."/>
            <person name="Ruckert C."/>
        </authorList>
    </citation>
    <scope>NUCLEOTIDE SEQUENCE</scope>
    <source>
        <strain evidence="2">CGMCC 4.7201</strain>
    </source>
</reference>
<dbReference type="AlphaFoldDB" id="A0A917ZY86"/>
<dbReference type="Proteomes" id="UP000641932">
    <property type="component" value="Unassembled WGS sequence"/>
</dbReference>
<organism evidence="2 3">
    <name type="scientific">Wenjunlia tyrosinilytica</name>
    <dbReference type="NCBI Taxonomy" id="1544741"/>
    <lineage>
        <taxon>Bacteria</taxon>
        <taxon>Bacillati</taxon>
        <taxon>Actinomycetota</taxon>
        <taxon>Actinomycetes</taxon>
        <taxon>Kitasatosporales</taxon>
        <taxon>Streptomycetaceae</taxon>
        <taxon>Wenjunlia</taxon>
    </lineage>
</organism>
<keyword evidence="3" id="KW-1185">Reference proteome</keyword>
<name>A0A917ZY86_9ACTN</name>
<evidence type="ECO:0000313" key="2">
    <source>
        <dbReference type="EMBL" id="GGO98276.1"/>
    </source>
</evidence>
<gene>
    <name evidence="2" type="ORF">GCM10012280_62020</name>
</gene>
<protein>
    <recommendedName>
        <fullName evidence="4">SprT-like family protein</fullName>
    </recommendedName>
</protein>
<feature type="region of interest" description="Disordered" evidence="1">
    <location>
        <begin position="197"/>
        <end position="228"/>
    </location>
</feature>
<accession>A0A917ZY86</accession>
<evidence type="ECO:0000313" key="3">
    <source>
        <dbReference type="Proteomes" id="UP000641932"/>
    </source>
</evidence>